<accession>A0AAU9UVW8</accession>
<protein>
    <recommendedName>
        <fullName evidence="4">RNA-directed DNA polymerase from mobile element jockey</fullName>
    </recommendedName>
</protein>
<dbReference type="AlphaFoldDB" id="A0AAU9UVW8"/>
<evidence type="ECO:0000313" key="2">
    <source>
        <dbReference type="EMBL" id="CAH2103348.1"/>
    </source>
</evidence>
<evidence type="ECO:0000256" key="1">
    <source>
        <dbReference type="SAM" id="MobiDB-lite"/>
    </source>
</evidence>
<evidence type="ECO:0000313" key="3">
    <source>
        <dbReference type="Proteomes" id="UP001153954"/>
    </source>
</evidence>
<comment type="caution">
    <text evidence="2">The sequence shown here is derived from an EMBL/GenBank/DDBJ whole genome shotgun (WGS) entry which is preliminary data.</text>
</comment>
<feature type="region of interest" description="Disordered" evidence="1">
    <location>
        <begin position="210"/>
        <end position="229"/>
    </location>
</feature>
<dbReference type="Gene3D" id="3.60.10.10">
    <property type="entry name" value="Endonuclease/exonuclease/phosphatase"/>
    <property type="match status" value="1"/>
</dbReference>
<name>A0AAU9UVW8_EUPED</name>
<organism evidence="2 3">
    <name type="scientific">Euphydryas editha</name>
    <name type="common">Edith's checkerspot</name>
    <dbReference type="NCBI Taxonomy" id="104508"/>
    <lineage>
        <taxon>Eukaryota</taxon>
        <taxon>Metazoa</taxon>
        <taxon>Ecdysozoa</taxon>
        <taxon>Arthropoda</taxon>
        <taxon>Hexapoda</taxon>
        <taxon>Insecta</taxon>
        <taxon>Pterygota</taxon>
        <taxon>Neoptera</taxon>
        <taxon>Endopterygota</taxon>
        <taxon>Lepidoptera</taxon>
        <taxon>Glossata</taxon>
        <taxon>Ditrysia</taxon>
        <taxon>Papilionoidea</taxon>
        <taxon>Nymphalidae</taxon>
        <taxon>Nymphalinae</taxon>
        <taxon>Euphydryas</taxon>
    </lineage>
</organism>
<evidence type="ECO:0008006" key="4">
    <source>
        <dbReference type="Google" id="ProtNLM"/>
    </source>
</evidence>
<dbReference type="SUPFAM" id="SSF56219">
    <property type="entry name" value="DNase I-like"/>
    <property type="match status" value="1"/>
</dbReference>
<gene>
    <name evidence="2" type="ORF">EEDITHA_LOCUS17875</name>
</gene>
<dbReference type="InterPro" id="IPR036691">
    <property type="entry name" value="Endo/exonu/phosph_ase_sf"/>
</dbReference>
<reference evidence="2" key="1">
    <citation type="submission" date="2022-03" db="EMBL/GenBank/DDBJ databases">
        <authorList>
            <person name="Tunstrom K."/>
        </authorList>
    </citation>
    <scope>NUCLEOTIDE SEQUENCE</scope>
</reference>
<proteinExistence type="predicted"/>
<keyword evidence="3" id="KW-1185">Reference proteome</keyword>
<sequence>MFNTHTRSSVPKSTRTRGTAQNPHVILLGETMLLDEVELRVPNLFVYWFDEVSPRGYPYRGTTALVRRGIVHKELEHAPFSSVRTQRIRVYLDDEELLLYAAYKPPSETFCSTDVQTLFSSLRRTLVVGDLNANSKRFLSGPALTLQEVEPISLSELQRAVFRLPKRKAPGSDGITNAALMPLPIVCLAALTRLFNGILQTGHFPEMWKTGGAMQEPPRAGGTCRYMRT</sequence>
<dbReference type="Proteomes" id="UP001153954">
    <property type="component" value="Unassembled WGS sequence"/>
</dbReference>
<dbReference type="EMBL" id="CAKOGL010000026">
    <property type="protein sequence ID" value="CAH2103348.1"/>
    <property type="molecule type" value="Genomic_DNA"/>
</dbReference>